<evidence type="ECO:0000256" key="3">
    <source>
        <dbReference type="RuleBase" id="RU361235"/>
    </source>
</evidence>
<keyword evidence="6" id="KW-1185">Reference proteome</keyword>
<dbReference type="EMBL" id="JAGFBF010000001">
    <property type="protein sequence ID" value="MBO2988673.1"/>
    <property type="molecule type" value="Genomic_DNA"/>
</dbReference>
<dbReference type="InterPro" id="IPR002018">
    <property type="entry name" value="CarbesteraseB"/>
</dbReference>
<comment type="caution">
    <text evidence="5">The sequence shown here is derived from an EMBL/GenBank/DDBJ whole genome shotgun (WGS) entry which is preliminary data.</text>
</comment>
<evidence type="ECO:0000256" key="1">
    <source>
        <dbReference type="ARBA" id="ARBA00005964"/>
    </source>
</evidence>
<dbReference type="AlphaFoldDB" id="A0A939QEF5"/>
<dbReference type="InterPro" id="IPR050309">
    <property type="entry name" value="Type-B_Carboxylest/Lipase"/>
</dbReference>
<dbReference type="EC" id="3.1.1.-" evidence="3"/>
<dbReference type="InterPro" id="IPR029058">
    <property type="entry name" value="AB_hydrolase_fold"/>
</dbReference>
<accession>A0A939QEF5</accession>
<comment type="similarity">
    <text evidence="1 3">Belongs to the type-B carboxylesterase/lipase family.</text>
</comment>
<keyword evidence="2 3" id="KW-0378">Hydrolase</keyword>
<dbReference type="PANTHER" id="PTHR11559">
    <property type="entry name" value="CARBOXYLESTERASE"/>
    <property type="match status" value="1"/>
</dbReference>
<dbReference type="Proteomes" id="UP000668403">
    <property type="component" value="Unassembled WGS sequence"/>
</dbReference>
<reference evidence="5" key="1">
    <citation type="submission" date="2021-03" db="EMBL/GenBank/DDBJ databases">
        <title>Leucobacter chromiisoli sp. nov., isolated from chromium-containing soil of chemical plant.</title>
        <authorList>
            <person name="Xu Z."/>
        </authorList>
    </citation>
    <scope>NUCLEOTIDE SEQUENCE</scope>
    <source>
        <strain evidence="5">K 70/01</strain>
    </source>
</reference>
<evidence type="ECO:0000313" key="6">
    <source>
        <dbReference type="Proteomes" id="UP000668403"/>
    </source>
</evidence>
<dbReference type="SUPFAM" id="SSF53474">
    <property type="entry name" value="alpha/beta-Hydrolases"/>
    <property type="match status" value="1"/>
</dbReference>
<dbReference type="Pfam" id="PF00135">
    <property type="entry name" value="COesterase"/>
    <property type="match status" value="1"/>
</dbReference>
<dbReference type="GO" id="GO:0016787">
    <property type="term" value="F:hydrolase activity"/>
    <property type="evidence" value="ECO:0007669"/>
    <property type="project" value="UniProtKB-KW"/>
</dbReference>
<sequence length="489" mass="50602">MGANVTAVTAAGRVQGKDLGDAVVFYGVPYAAPPIGDLTFAAPVPPVPWNGMRDATVPGPTAQHRAFAAGTIPDPSVDGDDILTVNIWSPAAAREARLPVLVWFHGGAFIAGSPVSPWYDGRSFARDGIVVVTVGSRLGIAGFGTLPDAPQNRAVRDWIAALEWVQQNIGDFGGDPSRVTIAGQSAGGGAVLTLLGTPRIGALVHGAIAMSPVAKIASPEEAARATAVAAERLGVEPTAAALSRLSRETLADVPWTMPNVFGTSEVQMSRLPAPAMLVPAVLASLPFTPVLDGEWVTAQAPDGARSGPGAAIPLMIGAVGQEFTGMAAGIPGASALTRQVLEGMGASGIADAYLAAHDALPESDSLGQLLSDVFIRSTVPRVAEDRDRTWVYDFTWGSRGAIDPGRAFHCLDIPFAWNVVGTPEADRVTGTAPQALAAEMHAAWTSFITGGDPGWAPYREDGATRRWGDVSETIANGYAAERLLVASPD</sequence>
<name>A0A939QEF5_9MICO</name>
<feature type="domain" description="Carboxylesterase type B" evidence="4">
    <location>
        <begin position="8"/>
        <end position="455"/>
    </location>
</feature>
<evidence type="ECO:0000313" key="5">
    <source>
        <dbReference type="EMBL" id="MBO2988673.1"/>
    </source>
</evidence>
<gene>
    <name evidence="5" type="ORF">J4H85_01480</name>
</gene>
<dbReference type="Gene3D" id="3.40.50.1820">
    <property type="entry name" value="alpha/beta hydrolase"/>
    <property type="match status" value="1"/>
</dbReference>
<evidence type="ECO:0000256" key="2">
    <source>
        <dbReference type="ARBA" id="ARBA00022801"/>
    </source>
</evidence>
<dbReference type="RefSeq" id="WP_208236210.1">
    <property type="nucleotide sequence ID" value="NZ_BAAAQU010000001.1"/>
</dbReference>
<dbReference type="PROSITE" id="PS00122">
    <property type="entry name" value="CARBOXYLESTERASE_B_1"/>
    <property type="match status" value="1"/>
</dbReference>
<organism evidence="5 6">
    <name type="scientific">Leucobacter tardus</name>
    <dbReference type="NCBI Taxonomy" id="501483"/>
    <lineage>
        <taxon>Bacteria</taxon>
        <taxon>Bacillati</taxon>
        <taxon>Actinomycetota</taxon>
        <taxon>Actinomycetes</taxon>
        <taxon>Micrococcales</taxon>
        <taxon>Microbacteriaceae</taxon>
        <taxon>Leucobacter</taxon>
    </lineage>
</organism>
<proteinExistence type="inferred from homology"/>
<dbReference type="InterPro" id="IPR019826">
    <property type="entry name" value="Carboxylesterase_B_AS"/>
</dbReference>
<protein>
    <recommendedName>
        <fullName evidence="3">Carboxylic ester hydrolase</fullName>
        <ecNumber evidence="3">3.1.1.-</ecNumber>
    </recommendedName>
</protein>
<evidence type="ECO:0000259" key="4">
    <source>
        <dbReference type="Pfam" id="PF00135"/>
    </source>
</evidence>